<dbReference type="SMART" id="SM01353">
    <property type="entry name" value="AIF_C"/>
    <property type="match status" value="1"/>
</dbReference>
<gene>
    <name evidence="5" type="ORF">CFX1CAM_1444</name>
</gene>
<dbReference type="InterPro" id="IPR016156">
    <property type="entry name" value="FAD/NAD-linked_Rdtase_dimer_sf"/>
</dbReference>
<dbReference type="InterPro" id="IPR036188">
    <property type="entry name" value="FAD/NAD-bd_sf"/>
</dbReference>
<dbReference type="Gene3D" id="3.30.390.30">
    <property type="match status" value="1"/>
</dbReference>
<evidence type="ECO:0000256" key="3">
    <source>
        <dbReference type="ARBA" id="ARBA00023002"/>
    </source>
</evidence>
<reference evidence="6" key="1">
    <citation type="submission" date="2017-05" db="EMBL/GenBank/DDBJ databases">
        <authorList>
            <person name="Kirkegaard R."/>
            <person name="Mcilroy J S."/>
        </authorList>
    </citation>
    <scope>NUCLEOTIDE SEQUENCE [LARGE SCALE GENOMIC DNA]</scope>
</reference>
<feature type="domain" description="FAD/NAD(P)-binding" evidence="4">
    <location>
        <begin position="4"/>
        <end position="299"/>
    </location>
</feature>
<sequence>MKKYKYIIIGGGMTGAAAVMGIRENDPDGSIAVFSKEEFPPYARPPLSKGLWAGKEEKGIFRKLDELDVDLILDTTVEKISPDEKLVVTKKGKKYSYQKLLLATGGDPRHMPGAPADVIYYRTLDDYHKLKKETELKDNFCIIGGGFIGSELAAALTNNNKQVTMLFPEKGLSGTIFPENLSEYMAQYYRDKGVKVFTTHLVDSIVKEGDQFVVKYHSMENNEPGEAYFDAVIAGIGIIPNTALAEDSGITVDNGIVVDEYLQTNHPDIFAAGDVANFVHIPLGQRMRLEHASNAHLMGLLAGKNMSGEKLPYDNFPYFYSDLFDMGYEAIGDTNIRLDIFEDWIEPFKKGTIFYLNEGRIRGLIFWNLWDKVEQGKEVISSGKVFHKADLPGMFQ</sequence>
<dbReference type="GO" id="GO:0012501">
    <property type="term" value="P:programmed cell death"/>
    <property type="evidence" value="ECO:0007669"/>
    <property type="project" value="TreeGrafter"/>
</dbReference>
<dbReference type="KEGG" id="abat:CFX1CAM_1444"/>
<keyword evidence="6" id="KW-1185">Reference proteome</keyword>
<evidence type="ECO:0000313" key="5">
    <source>
        <dbReference type="EMBL" id="SMX54509.1"/>
    </source>
</evidence>
<evidence type="ECO:0000256" key="1">
    <source>
        <dbReference type="ARBA" id="ARBA00022630"/>
    </source>
</evidence>
<dbReference type="RefSeq" id="WP_087862347.1">
    <property type="nucleotide sequence ID" value="NZ_LT859958.1"/>
</dbReference>
<keyword evidence="3" id="KW-0560">Oxidoreductase</keyword>
<dbReference type="Proteomes" id="UP000195514">
    <property type="component" value="Chromosome I"/>
</dbReference>
<organism evidence="5 6">
    <name type="scientific">Candidatus Brevifilum fermentans</name>
    <dbReference type="NCBI Taxonomy" id="1986204"/>
    <lineage>
        <taxon>Bacteria</taxon>
        <taxon>Bacillati</taxon>
        <taxon>Chloroflexota</taxon>
        <taxon>Anaerolineae</taxon>
        <taxon>Anaerolineales</taxon>
        <taxon>Anaerolineaceae</taxon>
        <taxon>Candidatus Brevifilum</taxon>
    </lineage>
</organism>
<dbReference type="GO" id="GO:0016174">
    <property type="term" value="F:NAD(P)H oxidase H2O2-forming activity"/>
    <property type="evidence" value="ECO:0007669"/>
    <property type="project" value="TreeGrafter"/>
</dbReference>
<evidence type="ECO:0000259" key="4">
    <source>
        <dbReference type="Pfam" id="PF07992"/>
    </source>
</evidence>
<dbReference type="AlphaFoldDB" id="A0A1Y6K7E0"/>
<dbReference type="SUPFAM" id="SSF55424">
    <property type="entry name" value="FAD/NAD-linked reductases, dimerisation (C-terminal) domain"/>
    <property type="match status" value="1"/>
</dbReference>
<accession>A0A1Y6K7E0</accession>
<dbReference type="InterPro" id="IPR050446">
    <property type="entry name" value="FAD-oxidoreductase/Apoptosis"/>
</dbReference>
<name>A0A1Y6K7E0_9CHLR</name>
<dbReference type="PANTHER" id="PTHR43557:SF4">
    <property type="entry name" value="APOPTOSIS-INDUCING FACTOR 1, MITOCHONDRIAL"/>
    <property type="match status" value="1"/>
</dbReference>
<dbReference type="SUPFAM" id="SSF51905">
    <property type="entry name" value="FAD/NAD(P)-binding domain"/>
    <property type="match status" value="1"/>
</dbReference>
<dbReference type="EMBL" id="LT859958">
    <property type="protein sequence ID" value="SMX54509.1"/>
    <property type="molecule type" value="Genomic_DNA"/>
</dbReference>
<dbReference type="OrthoDB" id="9802028at2"/>
<dbReference type="PRINTS" id="PR00368">
    <property type="entry name" value="FADPNR"/>
</dbReference>
<dbReference type="Gene3D" id="3.50.50.60">
    <property type="entry name" value="FAD/NAD(P)-binding domain"/>
    <property type="match status" value="2"/>
</dbReference>
<keyword evidence="2" id="KW-0274">FAD</keyword>
<dbReference type="GO" id="GO:0005737">
    <property type="term" value="C:cytoplasm"/>
    <property type="evidence" value="ECO:0007669"/>
    <property type="project" value="TreeGrafter"/>
</dbReference>
<dbReference type="GO" id="GO:0033108">
    <property type="term" value="P:mitochondrial respiratory chain complex assembly"/>
    <property type="evidence" value="ECO:0007669"/>
    <property type="project" value="TreeGrafter"/>
</dbReference>
<dbReference type="Pfam" id="PF07992">
    <property type="entry name" value="Pyr_redox_2"/>
    <property type="match status" value="1"/>
</dbReference>
<dbReference type="InterPro" id="IPR023753">
    <property type="entry name" value="FAD/NAD-binding_dom"/>
</dbReference>
<evidence type="ECO:0000256" key="2">
    <source>
        <dbReference type="ARBA" id="ARBA00022827"/>
    </source>
</evidence>
<proteinExistence type="predicted"/>
<protein>
    <submittedName>
        <fullName evidence="5">Pyridine nucleotide-disulphide oxidoreductase family protein</fullName>
    </submittedName>
</protein>
<dbReference type="GO" id="GO:0071949">
    <property type="term" value="F:FAD binding"/>
    <property type="evidence" value="ECO:0007669"/>
    <property type="project" value="TreeGrafter"/>
</dbReference>
<evidence type="ECO:0000313" key="6">
    <source>
        <dbReference type="Proteomes" id="UP000195514"/>
    </source>
</evidence>
<dbReference type="PRINTS" id="PR00469">
    <property type="entry name" value="PNDRDTASEII"/>
</dbReference>
<dbReference type="PANTHER" id="PTHR43557">
    <property type="entry name" value="APOPTOSIS-INDUCING FACTOR 1"/>
    <property type="match status" value="1"/>
</dbReference>
<keyword evidence="1" id="KW-0285">Flavoprotein</keyword>